<name>A0A7G2CHM2_9TRYP</name>
<gene>
    <name evidence="2" type="ORF">ADEAN_000641200</name>
</gene>
<feature type="region of interest" description="Disordered" evidence="1">
    <location>
        <begin position="46"/>
        <end position="165"/>
    </location>
</feature>
<reference evidence="2 3" key="1">
    <citation type="submission" date="2020-08" db="EMBL/GenBank/DDBJ databases">
        <authorList>
            <person name="Newling K."/>
            <person name="Davey J."/>
            <person name="Forrester S."/>
        </authorList>
    </citation>
    <scope>NUCLEOTIDE SEQUENCE [LARGE SCALE GENOMIC DNA]</scope>
    <source>
        <strain evidence="3">Crithidia deanei Carvalho (ATCC PRA-265)</strain>
    </source>
</reference>
<dbReference type="Proteomes" id="UP000515908">
    <property type="component" value="Chromosome 12"/>
</dbReference>
<organism evidence="2 3">
    <name type="scientific">Angomonas deanei</name>
    <dbReference type="NCBI Taxonomy" id="59799"/>
    <lineage>
        <taxon>Eukaryota</taxon>
        <taxon>Discoba</taxon>
        <taxon>Euglenozoa</taxon>
        <taxon>Kinetoplastea</taxon>
        <taxon>Metakinetoplastina</taxon>
        <taxon>Trypanosomatida</taxon>
        <taxon>Trypanosomatidae</taxon>
        <taxon>Strigomonadinae</taxon>
        <taxon>Angomonas</taxon>
    </lineage>
</organism>
<evidence type="ECO:0000256" key="1">
    <source>
        <dbReference type="SAM" id="MobiDB-lite"/>
    </source>
</evidence>
<dbReference type="EMBL" id="LR877156">
    <property type="protein sequence ID" value="CAD2218919.1"/>
    <property type="molecule type" value="Genomic_DNA"/>
</dbReference>
<dbReference type="VEuPathDB" id="TriTrypDB:ADEAN_000641200"/>
<dbReference type="AlphaFoldDB" id="A0A7G2CHM2"/>
<sequence length="219" mass="23898">MSAPLPKYHNDGTGRDTFINHAGTYWTNPMPGGEFYTSVDNKFEPKEEDGFDATRSVGQQRHPARTLYGKSRYGTTVLKSTDKVEGDAKDGDPNALTDSNGGNGPVVLASSEGAPFDPEATALDTIPNQIPNPEQRLNHPGHAREVPPETGGSNYTGTPEPWTAPKAVDNTLLRLAPTYESSTHHALRTGQHYNEDEAPPHENTLPEKGTNWGKSRYYP</sequence>
<evidence type="ECO:0000313" key="2">
    <source>
        <dbReference type="EMBL" id="CAD2218919.1"/>
    </source>
</evidence>
<protein>
    <submittedName>
        <fullName evidence="2">Uncharacterized protein</fullName>
    </submittedName>
</protein>
<accession>A0A7G2CHM2</accession>
<keyword evidence="3" id="KW-1185">Reference proteome</keyword>
<evidence type="ECO:0000313" key="3">
    <source>
        <dbReference type="Proteomes" id="UP000515908"/>
    </source>
</evidence>
<proteinExistence type="predicted"/>
<dbReference type="OrthoDB" id="273260at2759"/>
<feature type="region of interest" description="Disordered" evidence="1">
    <location>
        <begin position="178"/>
        <end position="219"/>
    </location>
</feature>
<feature type="compositionally biased region" description="Basic and acidic residues" evidence="1">
    <location>
        <begin position="80"/>
        <end position="92"/>
    </location>
</feature>